<evidence type="ECO:0008006" key="5">
    <source>
        <dbReference type="Google" id="ProtNLM"/>
    </source>
</evidence>
<dbReference type="EMBL" id="BMXI01000001">
    <property type="protein sequence ID" value="GHC40684.1"/>
    <property type="molecule type" value="Genomic_DNA"/>
</dbReference>
<keyword evidence="2" id="KW-0732">Signal</keyword>
<reference evidence="3" key="1">
    <citation type="journal article" date="2014" name="Int. J. Syst. Evol. Microbiol.">
        <title>Complete genome sequence of Corynebacterium casei LMG S-19264T (=DSM 44701T), isolated from a smear-ripened cheese.</title>
        <authorList>
            <consortium name="US DOE Joint Genome Institute (JGI-PGF)"/>
            <person name="Walter F."/>
            <person name="Albersmeier A."/>
            <person name="Kalinowski J."/>
            <person name="Ruckert C."/>
        </authorList>
    </citation>
    <scope>NUCLEOTIDE SEQUENCE</scope>
    <source>
        <strain evidence="3">KCTC 12988</strain>
    </source>
</reference>
<evidence type="ECO:0000256" key="2">
    <source>
        <dbReference type="SAM" id="SignalP"/>
    </source>
</evidence>
<feature type="chain" id="PRO_5037263880" description="Type II secretion system protein" evidence="2">
    <location>
        <begin position="20"/>
        <end position="118"/>
    </location>
</feature>
<name>A0A918TC55_9BACT</name>
<proteinExistence type="predicted"/>
<evidence type="ECO:0000313" key="4">
    <source>
        <dbReference type="Proteomes" id="UP000644507"/>
    </source>
</evidence>
<organism evidence="3 4">
    <name type="scientific">Roseibacillus persicicus</name>
    <dbReference type="NCBI Taxonomy" id="454148"/>
    <lineage>
        <taxon>Bacteria</taxon>
        <taxon>Pseudomonadati</taxon>
        <taxon>Verrucomicrobiota</taxon>
        <taxon>Verrucomicrobiia</taxon>
        <taxon>Verrucomicrobiales</taxon>
        <taxon>Verrucomicrobiaceae</taxon>
        <taxon>Roseibacillus</taxon>
    </lineage>
</organism>
<dbReference type="Proteomes" id="UP000644507">
    <property type="component" value="Unassembled WGS sequence"/>
</dbReference>
<dbReference type="AlphaFoldDB" id="A0A918TC55"/>
<gene>
    <name evidence="3" type="ORF">GCM10007100_01510</name>
</gene>
<accession>A0A918TC55</accession>
<evidence type="ECO:0000256" key="1">
    <source>
        <dbReference type="SAM" id="MobiDB-lite"/>
    </source>
</evidence>
<evidence type="ECO:0000313" key="3">
    <source>
        <dbReference type="EMBL" id="GHC40684.1"/>
    </source>
</evidence>
<comment type="caution">
    <text evidence="3">The sequence shown here is derived from an EMBL/GenBank/DDBJ whole genome shotgun (WGS) entry which is preliminary data.</text>
</comment>
<keyword evidence="4" id="KW-1185">Reference proteome</keyword>
<protein>
    <recommendedName>
        <fullName evidence="5">Type II secretion system protein</fullName>
    </recommendedName>
</protein>
<feature type="region of interest" description="Disordered" evidence="1">
    <location>
        <begin position="97"/>
        <end position="118"/>
    </location>
</feature>
<reference evidence="3" key="2">
    <citation type="submission" date="2020-09" db="EMBL/GenBank/DDBJ databases">
        <authorList>
            <person name="Sun Q."/>
            <person name="Kim S."/>
        </authorList>
    </citation>
    <scope>NUCLEOTIDE SEQUENCE</scope>
    <source>
        <strain evidence="3">KCTC 12988</strain>
    </source>
</reference>
<feature type="signal peptide" evidence="2">
    <location>
        <begin position="1"/>
        <end position="19"/>
    </location>
</feature>
<sequence length="118" mass="12267">MTVVILILLSLTGAFFASAGSIGDWQKAKEASSLLREVEVAQIDFLANNPQRAVGTLTVAEVAGYLPGSPTALPTVEDLEGKTLTIDVSVSPPVCRTSGGDVYDPSGSSQDSLWDVGK</sequence>